<dbReference type="SMART" id="SM00829">
    <property type="entry name" value="PKS_ER"/>
    <property type="match status" value="1"/>
</dbReference>
<feature type="domain" description="Enoyl reductase (ER)" evidence="1">
    <location>
        <begin position="35"/>
        <end position="338"/>
    </location>
</feature>
<keyword evidence="3" id="KW-1185">Reference proteome</keyword>
<dbReference type="CDD" id="cd05289">
    <property type="entry name" value="MDR_like_2"/>
    <property type="match status" value="1"/>
</dbReference>
<dbReference type="InterPro" id="IPR013154">
    <property type="entry name" value="ADH-like_N"/>
</dbReference>
<dbReference type="Pfam" id="PF08240">
    <property type="entry name" value="ADH_N"/>
    <property type="match status" value="1"/>
</dbReference>
<organism evidence="2 3">
    <name type="scientific">Microbacterium pumilum</name>
    <dbReference type="NCBI Taxonomy" id="344165"/>
    <lineage>
        <taxon>Bacteria</taxon>
        <taxon>Bacillati</taxon>
        <taxon>Actinomycetota</taxon>
        <taxon>Actinomycetes</taxon>
        <taxon>Micrococcales</taxon>
        <taxon>Microbacteriaceae</taxon>
        <taxon>Microbacterium</taxon>
    </lineage>
</organism>
<dbReference type="InterPro" id="IPR020843">
    <property type="entry name" value="ER"/>
</dbReference>
<reference evidence="3" key="1">
    <citation type="journal article" date="2019" name="Int. J. Syst. Evol. Microbiol.">
        <title>The Global Catalogue of Microorganisms (GCM) 10K type strain sequencing project: providing services to taxonomists for standard genome sequencing and annotation.</title>
        <authorList>
            <consortium name="The Broad Institute Genomics Platform"/>
            <consortium name="The Broad Institute Genome Sequencing Center for Infectious Disease"/>
            <person name="Wu L."/>
            <person name="Ma J."/>
        </authorList>
    </citation>
    <scope>NUCLEOTIDE SEQUENCE [LARGE SCALE GENOMIC DNA]</scope>
    <source>
        <strain evidence="3">JCM 14902</strain>
    </source>
</reference>
<dbReference type="Gene3D" id="3.40.50.720">
    <property type="entry name" value="NAD(P)-binding Rossmann-like Domain"/>
    <property type="match status" value="1"/>
</dbReference>
<sequence>MRFRPLRNSTAPEIELSPVADPPVTMRAAVIEATGDPSALREATVATPSPVLSELLVRVVAAGVNPIDAKTRAGSGVSAAIADYPAVLGFDFSGIVVRAPYETHPFPPGTAVFGMAAFPRSGGTYAEYALVPSLSVARKPTSLSHVEAAGVPLAALTAWGLVVETAHAHEGQRILIHAGSGGVGHFAVQFAAYFGAHVTATASGRNGPWLRELGASVVIDHTTTRFEDVVSDVDVVIDLVGEEYDHTGSRSLGVLRRGGLYVLVPTGGWPGYGQAAASVGARATGFKVIPDGAALATVGRLLDSGAVQVYIDKVFDLQDAADAHTALEQGHTRGKIVLRVSDD</sequence>
<dbReference type="PANTHER" id="PTHR11695">
    <property type="entry name" value="ALCOHOL DEHYDROGENASE RELATED"/>
    <property type="match status" value="1"/>
</dbReference>
<dbReference type="Proteomes" id="UP001500326">
    <property type="component" value="Unassembled WGS sequence"/>
</dbReference>
<evidence type="ECO:0000259" key="1">
    <source>
        <dbReference type="SMART" id="SM00829"/>
    </source>
</evidence>
<evidence type="ECO:0000313" key="3">
    <source>
        <dbReference type="Proteomes" id="UP001500326"/>
    </source>
</evidence>
<dbReference type="Gene3D" id="3.90.180.10">
    <property type="entry name" value="Medium-chain alcohol dehydrogenases, catalytic domain"/>
    <property type="match status" value="1"/>
</dbReference>
<evidence type="ECO:0000313" key="2">
    <source>
        <dbReference type="EMBL" id="GAA1995758.1"/>
    </source>
</evidence>
<dbReference type="SUPFAM" id="SSF50129">
    <property type="entry name" value="GroES-like"/>
    <property type="match status" value="1"/>
</dbReference>
<dbReference type="InterPro" id="IPR011032">
    <property type="entry name" value="GroES-like_sf"/>
</dbReference>
<dbReference type="PANTHER" id="PTHR11695:SF294">
    <property type="entry name" value="RETICULON-4-INTERACTING PROTEIN 1, MITOCHONDRIAL"/>
    <property type="match status" value="1"/>
</dbReference>
<proteinExistence type="predicted"/>
<protein>
    <submittedName>
        <fullName evidence="2">NADP-dependent oxidoreductase</fullName>
    </submittedName>
</protein>
<comment type="caution">
    <text evidence="2">The sequence shown here is derived from an EMBL/GenBank/DDBJ whole genome shotgun (WGS) entry which is preliminary data.</text>
</comment>
<dbReference type="Pfam" id="PF13602">
    <property type="entry name" value="ADH_zinc_N_2"/>
    <property type="match status" value="1"/>
</dbReference>
<dbReference type="RefSeq" id="WP_344065371.1">
    <property type="nucleotide sequence ID" value="NZ_BAAAOH010000001.1"/>
</dbReference>
<dbReference type="SUPFAM" id="SSF51735">
    <property type="entry name" value="NAD(P)-binding Rossmann-fold domains"/>
    <property type="match status" value="1"/>
</dbReference>
<name>A0ABP5ED32_9MICO</name>
<dbReference type="InterPro" id="IPR036291">
    <property type="entry name" value="NAD(P)-bd_dom_sf"/>
</dbReference>
<dbReference type="EMBL" id="BAAAOH010000001">
    <property type="protein sequence ID" value="GAA1995758.1"/>
    <property type="molecule type" value="Genomic_DNA"/>
</dbReference>
<dbReference type="InterPro" id="IPR050700">
    <property type="entry name" value="YIM1/Zinc_Alcohol_DH_Fams"/>
</dbReference>
<gene>
    <name evidence="2" type="ORF">GCM10009777_35290</name>
</gene>
<accession>A0ABP5ED32</accession>